<organism evidence="2 3">
    <name type="scientific">Candidatus Desulfovibrio intestinavium</name>
    <dbReference type="NCBI Taxonomy" id="2838534"/>
    <lineage>
        <taxon>Bacteria</taxon>
        <taxon>Pseudomonadati</taxon>
        <taxon>Thermodesulfobacteriota</taxon>
        <taxon>Desulfovibrionia</taxon>
        <taxon>Desulfovibrionales</taxon>
        <taxon>Desulfovibrionaceae</taxon>
        <taxon>Desulfovibrio</taxon>
    </lineage>
</organism>
<evidence type="ECO:0000313" key="3">
    <source>
        <dbReference type="Proteomes" id="UP000823821"/>
    </source>
</evidence>
<keyword evidence="2" id="KW-0269">Exonuclease</keyword>
<protein>
    <submittedName>
        <fullName evidence="2">3'-5' exonuclease domain-containing protein 2</fullName>
    </submittedName>
</protein>
<dbReference type="PANTHER" id="PTHR47765">
    <property type="entry name" value="3'-5' EXONUCLEASE DOMAIN-CONTAINING PROTEIN"/>
    <property type="match status" value="1"/>
</dbReference>
<dbReference type="GO" id="GO:0003676">
    <property type="term" value="F:nucleic acid binding"/>
    <property type="evidence" value="ECO:0007669"/>
    <property type="project" value="InterPro"/>
</dbReference>
<dbReference type="Gene3D" id="3.30.420.10">
    <property type="entry name" value="Ribonuclease H-like superfamily/Ribonuclease H"/>
    <property type="match status" value="1"/>
</dbReference>
<proteinExistence type="predicted"/>
<sequence length="201" mass="22738">MNQEELRRRLSSDEINALPLRHYEGPIYLVRSLADWRNALPQLQDERVIGFDTETRPTFRKGRINQPSLVQLATAEAVYLVQLGWLPFGDYLADLLADERYLKVGVGIGDDMRELGKLHPFTPAGHVDLGQMARANHMNSQGLRSLTAHLFGWRISKGPQCSNWGLPELTQRQILYAATDAWVGRAIFLKMCELGLVESLP</sequence>
<dbReference type="GO" id="GO:0008408">
    <property type="term" value="F:3'-5' exonuclease activity"/>
    <property type="evidence" value="ECO:0007669"/>
    <property type="project" value="InterPro"/>
</dbReference>
<dbReference type="Proteomes" id="UP000823821">
    <property type="component" value="Unassembled WGS sequence"/>
</dbReference>
<dbReference type="PANTHER" id="PTHR47765:SF2">
    <property type="entry name" value="EXONUCLEASE MUT-7 HOMOLOG"/>
    <property type="match status" value="1"/>
</dbReference>
<evidence type="ECO:0000313" key="2">
    <source>
        <dbReference type="EMBL" id="HJA78632.1"/>
    </source>
</evidence>
<feature type="domain" description="3'-5' exonuclease" evidence="1">
    <location>
        <begin position="27"/>
        <end position="196"/>
    </location>
</feature>
<keyword evidence="2" id="KW-0540">Nuclease</keyword>
<dbReference type="SMART" id="SM00474">
    <property type="entry name" value="35EXOc"/>
    <property type="match status" value="1"/>
</dbReference>
<reference evidence="2" key="2">
    <citation type="submission" date="2021-04" db="EMBL/GenBank/DDBJ databases">
        <authorList>
            <person name="Gilroy R."/>
        </authorList>
    </citation>
    <scope>NUCLEOTIDE SEQUENCE</scope>
    <source>
        <strain evidence="2">5032</strain>
    </source>
</reference>
<comment type="caution">
    <text evidence="2">The sequence shown here is derived from an EMBL/GenBank/DDBJ whole genome shotgun (WGS) entry which is preliminary data.</text>
</comment>
<dbReference type="GO" id="GO:0006139">
    <property type="term" value="P:nucleobase-containing compound metabolic process"/>
    <property type="evidence" value="ECO:0007669"/>
    <property type="project" value="InterPro"/>
</dbReference>
<dbReference type="CDD" id="cd06141">
    <property type="entry name" value="WRN_exo"/>
    <property type="match status" value="1"/>
</dbReference>
<dbReference type="Pfam" id="PF01612">
    <property type="entry name" value="DNA_pol_A_exo1"/>
    <property type="match status" value="1"/>
</dbReference>
<reference evidence="2" key="1">
    <citation type="journal article" date="2021" name="PeerJ">
        <title>Extensive microbial diversity within the chicken gut microbiome revealed by metagenomics and culture.</title>
        <authorList>
            <person name="Gilroy R."/>
            <person name="Ravi A."/>
            <person name="Getino M."/>
            <person name="Pursley I."/>
            <person name="Horton D.L."/>
            <person name="Alikhan N.F."/>
            <person name="Baker D."/>
            <person name="Gharbi K."/>
            <person name="Hall N."/>
            <person name="Watson M."/>
            <person name="Adriaenssens E.M."/>
            <person name="Foster-Nyarko E."/>
            <person name="Jarju S."/>
            <person name="Secka A."/>
            <person name="Antonio M."/>
            <person name="Oren A."/>
            <person name="Chaudhuri R.R."/>
            <person name="La Ragione R."/>
            <person name="Hildebrand F."/>
            <person name="Pallen M.J."/>
        </authorList>
    </citation>
    <scope>NUCLEOTIDE SEQUENCE</scope>
    <source>
        <strain evidence="2">5032</strain>
    </source>
</reference>
<accession>A0A9D2HLY1</accession>
<dbReference type="InterPro" id="IPR012337">
    <property type="entry name" value="RNaseH-like_sf"/>
</dbReference>
<gene>
    <name evidence="2" type="ORF">H9784_03525</name>
</gene>
<dbReference type="EMBL" id="DWZD01000020">
    <property type="protein sequence ID" value="HJA78632.1"/>
    <property type="molecule type" value="Genomic_DNA"/>
</dbReference>
<dbReference type="InterPro" id="IPR002562">
    <property type="entry name" value="3'-5'_exonuclease_dom"/>
</dbReference>
<evidence type="ECO:0000259" key="1">
    <source>
        <dbReference type="SMART" id="SM00474"/>
    </source>
</evidence>
<dbReference type="InterPro" id="IPR036397">
    <property type="entry name" value="RNaseH_sf"/>
</dbReference>
<dbReference type="SUPFAM" id="SSF53098">
    <property type="entry name" value="Ribonuclease H-like"/>
    <property type="match status" value="1"/>
</dbReference>
<dbReference type="AlphaFoldDB" id="A0A9D2HLY1"/>
<name>A0A9D2HLY1_9BACT</name>
<dbReference type="InterPro" id="IPR052408">
    <property type="entry name" value="Exonuclease_MUT-7-like"/>
</dbReference>
<keyword evidence="2" id="KW-0378">Hydrolase</keyword>